<name>A0AB37CVD0_ACINO</name>
<evidence type="ECO:0000313" key="2">
    <source>
        <dbReference type="Proteomes" id="UP000325778"/>
    </source>
</evidence>
<dbReference type="EMBL" id="CP045560">
    <property type="protein sequence ID" value="QGA43892.1"/>
    <property type="molecule type" value="Genomic_DNA"/>
</dbReference>
<dbReference type="Proteomes" id="UP000325778">
    <property type="component" value="Chromosome"/>
</dbReference>
<organism evidence="1 2">
    <name type="scientific">Acinetobacter nosocomialis</name>
    <dbReference type="NCBI Taxonomy" id="106654"/>
    <lineage>
        <taxon>Bacteria</taxon>
        <taxon>Pseudomonadati</taxon>
        <taxon>Pseudomonadota</taxon>
        <taxon>Gammaproteobacteria</taxon>
        <taxon>Moraxellales</taxon>
        <taxon>Moraxellaceae</taxon>
        <taxon>Acinetobacter</taxon>
        <taxon>Acinetobacter calcoaceticus/baumannii complex</taxon>
    </lineage>
</organism>
<dbReference type="AlphaFoldDB" id="A0AB37CVD0"/>
<gene>
    <name evidence="1" type="ORF">GD578_08570</name>
</gene>
<protein>
    <submittedName>
        <fullName evidence="1">Uncharacterized protein</fullName>
    </submittedName>
</protein>
<proteinExistence type="predicted"/>
<evidence type="ECO:0000313" key="1">
    <source>
        <dbReference type="EMBL" id="QGA43892.1"/>
    </source>
</evidence>
<sequence length="78" mass="9306">MEIGLQVQPIYCWKYAHLFEEYPKFLNLYDQGLIRGHSSEFSSKKWAKYSELFGVSSVMINYLNLSTQDEFMRAGWRK</sequence>
<reference evidence="1 2" key="1">
    <citation type="journal article" date="2021" name="MSphere">
        <title>Complete Genome Sequencing of Acinetobacter baumannii AC1633 and Acinetobacter nosocomialis AC1530 Unveils a Large Multidrug-Resistant Plasmid Encoding the NDM-1 and OXA-58 Carbapenemases.</title>
        <authorList>
            <person name="Alattraqchi A.G."/>
            <person name="Mohd Rani F."/>
            <person name="A. Rahman N.I."/>
            <person name="Ismail S."/>
            <person name="Cleary D.W."/>
            <person name="Clarke S.C."/>
            <person name="Yeo C.C."/>
        </authorList>
    </citation>
    <scope>NUCLEOTIDE SEQUENCE [LARGE SCALE GENOMIC DNA]</scope>
    <source>
        <strain evidence="1 2">AC1530</strain>
    </source>
</reference>
<accession>A0AB37CVD0</accession>